<dbReference type="OMA" id="SATIWAD"/>
<dbReference type="InterPro" id="IPR036770">
    <property type="entry name" value="Ankyrin_rpt-contain_sf"/>
</dbReference>
<dbReference type="Pfam" id="PF12796">
    <property type="entry name" value="Ank_2"/>
    <property type="match status" value="4"/>
</dbReference>
<keyword evidence="6" id="KW-1185">Reference proteome</keyword>
<organism evidence="5 6">
    <name type="scientific">Colletotrichum sublineola</name>
    <name type="common">Sorghum anthracnose fungus</name>
    <dbReference type="NCBI Taxonomy" id="1173701"/>
    <lineage>
        <taxon>Eukaryota</taxon>
        <taxon>Fungi</taxon>
        <taxon>Dikarya</taxon>
        <taxon>Ascomycota</taxon>
        <taxon>Pezizomycotina</taxon>
        <taxon>Sordariomycetes</taxon>
        <taxon>Hypocreomycetidae</taxon>
        <taxon>Glomerellales</taxon>
        <taxon>Glomerellaceae</taxon>
        <taxon>Colletotrichum</taxon>
        <taxon>Colletotrichum graminicola species complex</taxon>
    </lineage>
</organism>
<dbReference type="PROSITE" id="PS50297">
    <property type="entry name" value="ANK_REP_REGION"/>
    <property type="match status" value="2"/>
</dbReference>
<feature type="compositionally biased region" description="Polar residues" evidence="4">
    <location>
        <begin position="1"/>
        <end position="13"/>
    </location>
</feature>
<feature type="repeat" description="ANK" evidence="3">
    <location>
        <begin position="367"/>
        <end position="399"/>
    </location>
</feature>
<gene>
    <name evidence="5" type="ORF">CSUB01_12421</name>
</gene>
<feature type="repeat" description="ANK" evidence="3">
    <location>
        <begin position="129"/>
        <end position="161"/>
    </location>
</feature>
<feature type="repeat" description="ANK" evidence="3">
    <location>
        <begin position="199"/>
        <end position="231"/>
    </location>
</feature>
<feature type="compositionally biased region" description="Basic and acidic residues" evidence="4">
    <location>
        <begin position="658"/>
        <end position="670"/>
    </location>
</feature>
<dbReference type="SUPFAM" id="SSF48403">
    <property type="entry name" value="Ankyrin repeat"/>
    <property type="match status" value="2"/>
</dbReference>
<protein>
    <submittedName>
        <fullName evidence="5">Uncharacterized protein</fullName>
    </submittedName>
</protein>
<feature type="region of interest" description="Disordered" evidence="4">
    <location>
        <begin position="411"/>
        <end position="441"/>
    </location>
</feature>
<reference evidence="6" key="1">
    <citation type="journal article" date="2014" name="Genome Announc.">
        <title>Draft genome sequence of Colletotrichum sublineola, a destructive pathogen of cultivated sorghum.</title>
        <authorList>
            <person name="Baroncelli R."/>
            <person name="Sanz-Martin J.M."/>
            <person name="Rech G.E."/>
            <person name="Sukno S.A."/>
            <person name="Thon M.R."/>
        </authorList>
    </citation>
    <scope>NUCLEOTIDE SEQUENCE [LARGE SCALE GENOMIC DNA]</scope>
    <source>
        <strain evidence="6">TX430BB</strain>
    </source>
</reference>
<evidence type="ECO:0000313" key="6">
    <source>
        <dbReference type="Proteomes" id="UP000027238"/>
    </source>
</evidence>
<feature type="region of interest" description="Disordered" evidence="4">
    <location>
        <begin position="1036"/>
        <end position="1083"/>
    </location>
</feature>
<evidence type="ECO:0000313" key="5">
    <source>
        <dbReference type="EMBL" id="KDN70331.1"/>
    </source>
</evidence>
<evidence type="ECO:0000256" key="4">
    <source>
        <dbReference type="SAM" id="MobiDB-lite"/>
    </source>
</evidence>
<dbReference type="PRINTS" id="PR01415">
    <property type="entry name" value="ANKYRIN"/>
</dbReference>
<feature type="compositionally biased region" description="Acidic residues" evidence="4">
    <location>
        <begin position="14"/>
        <end position="31"/>
    </location>
</feature>
<evidence type="ECO:0000256" key="2">
    <source>
        <dbReference type="ARBA" id="ARBA00023043"/>
    </source>
</evidence>
<dbReference type="STRING" id="1173701.A0A066XX32"/>
<keyword evidence="2 3" id="KW-0040">ANK repeat</keyword>
<dbReference type="AlphaFoldDB" id="A0A066XX32"/>
<dbReference type="EMBL" id="JMSE01000362">
    <property type="protein sequence ID" value="KDN70331.1"/>
    <property type="molecule type" value="Genomic_DNA"/>
</dbReference>
<comment type="caution">
    <text evidence="5">The sequence shown here is derived from an EMBL/GenBank/DDBJ whole genome shotgun (WGS) entry which is preliminary data.</text>
</comment>
<evidence type="ECO:0000256" key="1">
    <source>
        <dbReference type="ARBA" id="ARBA00022737"/>
    </source>
</evidence>
<feature type="region of interest" description="Disordered" evidence="4">
    <location>
        <begin position="326"/>
        <end position="351"/>
    </location>
</feature>
<feature type="region of interest" description="Disordered" evidence="4">
    <location>
        <begin position="625"/>
        <end position="670"/>
    </location>
</feature>
<accession>A0A066XX32</accession>
<feature type="compositionally biased region" description="Acidic residues" evidence="4">
    <location>
        <begin position="421"/>
        <end position="437"/>
    </location>
</feature>
<name>A0A066XX32_COLSU</name>
<dbReference type="Gene3D" id="1.25.40.20">
    <property type="entry name" value="Ankyrin repeat-containing domain"/>
    <property type="match status" value="3"/>
</dbReference>
<feature type="compositionally biased region" description="Polar residues" evidence="4">
    <location>
        <begin position="326"/>
        <end position="338"/>
    </location>
</feature>
<dbReference type="HOGENOM" id="CLU_288686_0_0_1"/>
<proteinExistence type="predicted"/>
<dbReference type="OrthoDB" id="341259at2759"/>
<feature type="compositionally biased region" description="Acidic residues" evidence="4">
    <location>
        <begin position="43"/>
        <end position="55"/>
    </location>
</feature>
<dbReference type="InterPro" id="IPR002110">
    <property type="entry name" value="Ankyrin_rpt"/>
</dbReference>
<dbReference type="PANTHER" id="PTHR24198:SF165">
    <property type="entry name" value="ANKYRIN REPEAT-CONTAINING PROTEIN-RELATED"/>
    <property type="match status" value="1"/>
</dbReference>
<keyword evidence="1" id="KW-0677">Repeat</keyword>
<dbReference type="SMART" id="SM00248">
    <property type="entry name" value="ANK"/>
    <property type="match status" value="11"/>
</dbReference>
<sequence length="1132" mass="125769">MAATAAFTNTMSDIESDLESPNDSSTADESDLGTILTRGSGVDTDDSSDSEDSESENPGFDEQSCLYKACKNGDINALETLLTGDISTQVIDNKGRSLLYMASRHGQSEAVRLLLAKDKGNIDYTDPTVGWTALHIAIYYGHKKVVEILLEENATLKIGEKNGWTPLMTATIRKHLNIMRLLLDKENGIRDLEVPEKRFGRTPLLWASMYGFTEGVTSLINAKANVNFKSRSKETPLMVACTWRYTRIVEHLLTAGAIIDAPAEHGRHALHFASLENHTKLVQFLLNKLNPPVAKAEEKAKIPLHYTSIANHVIFIQPPLDKLNSSVDEADTHTQTALESAGRGSHVTSGQPPTDRLLSFLNQGDDYGWTALHLASMVGKESVVRLLLDAGASIDQEDEDGKTALHIACGAKRKEKSTEKDADDVGPDDLTDEEREDEQFKSGGHDCVIKLLLTKGANPVARTGDNQTALHIAKLRGSRRLQILLEQLKGDNDKRCEVIKWASRDPESHVFAKLLSKKGPNSLDEYKASQASGTNLIDWAVEVQDLEVLKIAIPSTPGEREKISQPLQSALELTLQAEGNLLEEENWDLLAVLWLLLNATKLTPAIEERLKEILESVNKSIEREKKTPGAALGASAQNTTNAAKSHPSGPGKSKTKGKSRDKSVKSHKEKEATVQEKLVYLEAVKDIIDDPNYLQMYMAGEGYKLPKPQKGAEEVLQGFEASIVRFYKEGEASGSVLRRRDVQTVIYGEGPKEIMGTAIDRLEKVFGSKVQGNGFTWVHLPSTNMVWMEDLLLRIMKDEDYSPRQYHGVRPFFRDSWTEVSDMQFHSRSMRPGIFLNASSQKAAGQSLNGKSEVRTKDDPVAASATYMPYLFLSKLEPDGTAQQVNEEYKKLLTAYSGCVVHRSPTLDEWYSHFDSETEEKSPNEDQVVTKYLDDSISSHGQPNCRKSVTLLRVNQLWIWTINEDWIITATSCMFDDDHHRLVDEILEELRKRGNSEGSTSQPGSTTDMSRFIIDYCIDAYQRRLNMSSGPLCDVSIGIQEDPSQDDDNGSEEPNFTAKIQSTAPSKSSSQRPGGVSTRKQTSNDLIQRAQTVYVEIKDVRNELDILKSVIKYQQAVQEKLHAATKTSKETN</sequence>
<dbReference type="eggNOG" id="KOG4177">
    <property type="taxonomic scope" value="Eukaryota"/>
</dbReference>
<feature type="compositionally biased region" description="Polar residues" evidence="4">
    <location>
        <begin position="1052"/>
        <end position="1083"/>
    </location>
</feature>
<dbReference type="PROSITE" id="PS50088">
    <property type="entry name" value="ANK_REPEAT"/>
    <property type="match status" value="3"/>
</dbReference>
<feature type="region of interest" description="Disordered" evidence="4">
    <location>
        <begin position="1"/>
        <end position="61"/>
    </location>
</feature>
<dbReference type="PANTHER" id="PTHR24198">
    <property type="entry name" value="ANKYRIN REPEAT AND PROTEIN KINASE DOMAIN-CONTAINING PROTEIN"/>
    <property type="match status" value="1"/>
</dbReference>
<evidence type="ECO:0000256" key="3">
    <source>
        <dbReference type="PROSITE-ProRule" id="PRU00023"/>
    </source>
</evidence>
<dbReference type="Proteomes" id="UP000027238">
    <property type="component" value="Unassembled WGS sequence"/>
</dbReference>
<feature type="non-terminal residue" evidence="5">
    <location>
        <position position="1132"/>
    </location>
</feature>